<evidence type="ECO:0000313" key="2">
    <source>
        <dbReference type="Proteomes" id="UP000736335"/>
    </source>
</evidence>
<gene>
    <name evidence="1" type="ORF">BJ322DRAFT_1023561</name>
</gene>
<reference evidence="1" key="1">
    <citation type="journal article" date="2020" name="Nat. Commun.">
        <title>Large-scale genome sequencing of mycorrhizal fungi provides insights into the early evolution of symbiotic traits.</title>
        <authorList>
            <person name="Miyauchi S."/>
            <person name="Kiss E."/>
            <person name="Kuo A."/>
            <person name="Drula E."/>
            <person name="Kohler A."/>
            <person name="Sanchez-Garcia M."/>
            <person name="Morin E."/>
            <person name="Andreopoulos B."/>
            <person name="Barry K.W."/>
            <person name="Bonito G."/>
            <person name="Buee M."/>
            <person name="Carver A."/>
            <person name="Chen C."/>
            <person name="Cichocki N."/>
            <person name="Clum A."/>
            <person name="Culley D."/>
            <person name="Crous P.W."/>
            <person name="Fauchery L."/>
            <person name="Girlanda M."/>
            <person name="Hayes R.D."/>
            <person name="Keri Z."/>
            <person name="LaButti K."/>
            <person name="Lipzen A."/>
            <person name="Lombard V."/>
            <person name="Magnuson J."/>
            <person name="Maillard F."/>
            <person name="Murat C."/>
            <person name="Nolan M."/>
            <person name="Ohm R.A."/>
            <person name="Pangilinan J."/>
            <person name="Pereira M.F."/>
            <person name="Perotto S."/>
            <person name="Peter M."/>
            <person name="Pfister S."/>
            <person name="Riley R."/>
            <person name="Sitrit Y."/>
            <person name="Stielow J.B."/>
            <person name="Szollosi G."/>
            <person name="Zifcakova L."/>
            <person name="Stursova M."/>
            <person name="Spatafora J.W."/>
            <person name="Tedersoo L."/>
            <person name="Vaario L.M."/>
            <person name="Yamada A."/>
            <person name="Yan M."/>
            <person name="Wang P."/>
            <person name="Xu J."/>
            <person name="Bruns T."/>
            <person name="Baldrian P."/>
            <person name="Vilgalys R."/>
            <person name="Dunand C."/>
            <person name="Henrissat B."/>
            <person name="Grigoriev I.V."/>
            <person name="Hibbett D."/>
            <person name="Nagy L.G."/>
            <person name="Martin F.M."/>
        </authorList>
    </citation>
    <scope>NUCLEOTIDE SEQUENCE</scope>
    <source>
        <strain evidence="1">UH-Tt-Lm1</strain>
    </source>
</reference>
<dbReference type="AlphaFoldDB" id="A0A9P6L3C7"/>
<sequence>MAAFNIEACVFHINHGFLAYSIRDYHLGRVVHDALPPPLDRCPEFPEVYFNRLGEPYLWGAPDVVNNTVFQIVPDGANPRGWILGRTWWCTLIALVSGRRVKVAVSPALLWGGGLSLFVVREVGKVPEGARLGGECVGGMVVVYGVEFSGPVVRKACYHLIPADYLVDPDLPGLPSGLSREELLYRLAPPPVFGRGEVVWGSSDLFHSRVHVEVSLEEWDEGANTFPGVTLRGDSYRALQGL</sequence>
<organism evidence="1 2">
    <name type="scientific">Thelephora terrestris</name>
    <dbReference type="NCBI Taxonomy" id="56493"/>
    <lineage>
        <taxon>Eukaryota</taxon>
        <taxon>Fungi</taxon>
        <taxon>Dikarya</taxon>
        <taxon>Basidiomycota</taxon>
        <taxon>Agaricomycotina</taxon>
        <taxon>Agaricomycetes</taxon>
        <taxon>Thelephorales</taxon>
        <taxon>Thelephoraceae</taxon>
        <taxon>Thelephora</taxon>
    </lineage>
</organism>
<protein>
    <submittedName>
        <fullName evidence="1">Uncharacterized protein</fullName>
    </submittedName>
</protein>
<accession>A0A9P6L3C7</accession>
<dbReference type="EMBL" id="WIUZ02000015">
    <property type="protein sequence ID" value="KAF9780848.1"/>
    <property type="molecule type" value="Genomic_DNA"/>
</dbReference>
<reference evidence="1" key="2">
    <citation type="submission" date="2020-11" db="EMBL/GenBank/DDBJ databases">
        <authorList>
            <consortium name="DOE Joint Genome Institute"/>
            <person name="Kuo A."/>
            <person name="Miyauchi S."/>
            <person name="Kiss E."/>
            <person name="Drula E."/>
            <person name="Kohler A."/>
            <person name="Sanchez-Garcia M."/>
            <person name="Andreopoulos B."/>
            <person name="Barry K.W."/>
            <person name="Bonito G."/>
            <person name="Buee M."/>
            <person name="Carver A."/>
            <person name="Chen C."/>
            <person name="Cichocki N."/>
            <person name="Clum A."/>
            <person name="Culley D."/>
            <person name="Crous P.W."/>
            <person name="Fauchery L."/>
            <person name="Girlanda M."/>
            <person name="Hayes R."/>
            <person name="Keri Z."/>
            <person name="Labutti K."/>
            <person name="Lipzen A."/>
            <person name="Lombard V."/>
            <person name="Magnuson J."/>
            <person name="Maillard F."/>
            <person name="Morin E."/>
            <person name="Murat C."/>
            <person name="Nolan M."/>
            <person name="Ohm R."/>
            <person name="Pangilinan J."/>
            <person name="Pereira M."/>
            <person name="Perotto S."/>
            <person name="Peter M."/>
            <person name="Riley R."/>
            <person name="Sitrit Y."/>
            <person name="Stielow B."/>
            <person name="Szollosi G."/>
            <person name="Zifcakova L."/>
            <person name="Stursova M."/>
            <person name="Spatafora J.W."/>
            <person name="Tedersoo L."/>
            <person name="Vaario L.-M."/>
            <person name="Yamada A."/>
            <person name="Yan M."/>
            <person name="Wang P."/>
            <person name="Xu J."/>
            <person name="Bruns T."/>
            <person name="Baldrian P."/>
            <person name="Vilgalys R."/>
            <person name="Henrissat B."/>
            <person name="Grigoriev I.V."/>
            <person name="Hibbett D."/>
            <person name="Nagy L.G."/>
            <person name="Martin F.M."/>
        </authorList>
    </citation>
    <scope>NUCLEOTIDE SEQUENCE</scope>
    <source>
        <strain evidence="1">UH-Tt-Lm1</strain>
    </source>
</reference>
<evidence type="ECO:0000313" key="1">
    <source>
        <dbReference type="EMBL" id="KAF9780848.1"/>
    </source>
</evidence>
<proteinExistence type="predicted"/>
<comment type="caution">
    <text evidence="1">The sequence shown here is derived from an EMBL/GenBank/DDBJ whole genome shotgun (WGS) entry which is preliminary data.</text>
</comment>
<keyword evidence="2" id="KW-1185">Reference proteome</keyword>
<name>A0A9P6L3C7_9AGAM</name>
<dbReference type="Proteomes" id="UP000736335">
    <property type="component" value="Unassembled WGS sequence"/>
</dbReference>